<evidence type="ECO:0000256" key="1">
    <source>
        <dbReference type="SAM" id="MobiDB-lite"/>
    </source>
</evidence>
<feature type="compositionally biased region" description="Polar residues" evidence="1">
    <location>
        <begin position="122"/>
        <end position="137"/>
    </location>
</feature>
<keyword evidence="2" id="KW-0812">Transmembrane</keyword>
<reference evidence="4 5" key="1">
    <citation type="submission" date="2019-07" db="EMBL/GenBank/DDBJ databases">
        <title>Chromosome genome assembly for large yellow croaker.</title>
        <authorList>
            <person name="Xiao S."/>
        </authorList>
    </citation>
    <scope>NUCLEOTIDE SEQUENCE [LARGE SCALE GENOMIC DNA]</scope>
    <source>
        <strain evidence="4">JMULYC20181020</strain>
        <tissue evidence="4">Muscle</tissue>
    </source>
</reference>
<evidence type="ECO:0000313" key="5">
    <source>
        <dbReference type="Proteomes" id="UP000424527"/>
    </source>
</evidence>
<feature type="region of interest" description="Disordered" evidence="1">
    <location>
        <begin position="336"/>
        <end position="356"/>
    </location>
</feature>
<protein>
    <submittedName>
        <fullName evidence="4">Uncharacterized protein</fullName>
    </submittedName>
</protein>
<gene>
    <name evidence="4" type="ORF">D5F01_LYC04217</name>
</gene>
<dbReference type="AlphaFoldDB" id="A0A6G0J290"/>
<keyword evidence="5" id="KW-1185">Reference proteome</keyword>
<feature type="region of interest" description="Disordered" evidence="1">
    <location>
        <begin position="65"/>
        <end position="153"/>
    </location>
</feature>
<sequence>MAPSVSGMKMRNLLFGVILGLLAVVHSTPVNTVTQNPSEAEDDFFREAMTDGFLIDQSLPTLLTTESLPKKPTDDSSSNSYTTQIPQSGVTASPVANETQTEESNIPDGSGDEGFQIGVEHYTTTTQSVTHIQSTTPAVLPRDTDSDSSTTQIPQSDFTSLLAVNEGSGDWIMSIATTTQSVSHGQSSTATVLEMDTEESSSDSSTTQIPQSDFTSLLAVNEGSGDWIMSIATTTQSVSHAQPIDEIILESSNNQNLRSRFIEGIEDTTMAMTTTSTHNDIIKQGRIVDVKEPNQAEQLNTAHGTPSWIIIVGFIVGVAALVMLCVAIATRDKWNRPSQASQLETNTNSTNQQRGQELETFLYKDSPRENGKAAEYTVIPLEELSESYSSH</sequence>
<dbReference type="Proteomes" id="UP000424527">
    <property type="component" value="Unassembled WGS sequence"/>
</dbReference>
<feature type="signal peptide" evidence="3">
    <location>
        <begin position="1"/>
        <end position="27"/>
    </location>
</feature>
<organism evidence="4 5">
    <name type="scientific">Larimichthys crocea</name>
    <name type="common">Large yellow croaker</name>
    <name type="synonym">Pseudosciaena crocea</name>
    <dbReference type="NCBI Taxonomy" id="215358"/>
    <lineage>
        <taxon>Eukaryota</taxon>
        <taxon>Metazoa</taxon>
        <taxon>Chordata</taxon>
        <taxon>Craniata</taxon>
        <taxon>Vertebrata</taxon>
        <taxon>Euteleostomi</taxon>
        <taxon>Actinopterygii</taxon>
        <taxon>Neopterygii</taxon>
        <taxon>Teleostei</taxon>
        <taxon>Neoteleostei</taxon>
        <taxon>Acanthomorphata</taxon>
        <taxon>Eupercaria</taxon>
        <taxon>Sciaenidae</taxon>
        <taxon>Larimichthys</taxon>
    </lineage>
</organism>
<dbReference type="EMBL" id="REGW02000004">
    <property type="protein sequence ID" value="KAE8297592.1"/>
    <property type="molecule type" value="Genomic_DNA"/>
</dbReference>
<name>A0A6G0J290_LARCR</name>
<feature type="compositionally biased region" description="Polar residues" evidence="1">
    <location>
        <begin position="336"/>
        <end position="355"/>
    </location>
</feature>
<feature type="chain" id="PRO_5026212844" evidence="3">
    <location>
        <begin position="28"/>
        <end position="391"/>
    </location>
</feature>
<accession>A0A6G0J290</accession>
<evidence type="ECO:0000256" key="2">
    <source>
        <dbReference type="SAM" id="Phobius"/>
    </source>
</evidence>
<evidence type="ECO:0000256" key="3">
    <source>
        <dbReference type="SAM" id="SignalP"/>
    </source>
</evidence>
<keyword evidence="3" id="KW-0732">Signal</keyword>
<feature type="compositionally biased region" description="Polar residues" evidence="1">
    <location>
        <begin position="182"/>
        <end position="191"/>
    </location>
</feature>
<feature type="transmembrane region" description="Helical" evidence="2">
    <location>
        <begin position="308"/>
        <end position="329"/>
    </location>
</feature>
<evidence type="ECO:0000313" key="4">
    <source>
        <dbReference type="EMBL" id="KAE8297592.1"/>
    </source>
</evidence>
<keyword evidence="2" id="KW-1133">Transmembrane helix</keyword>
<feature type="compositionally biased region" description="Polar residues" evidence="1">
    <location>
        <begin position="75"/>
        <end position="104"/>
    </location>
</feature>
<comment type="caution">
    <text evidence="4">The sequence shown here is derived from an EMBL/GenBank/DDBJ whole genome shotgun (WGS) entry which is preliminary data.</text>
</comment>
<keyword evidence="2" id="KW-0472">Membrane</keyword>
<feature type="region of interest" description="Disordered" evidence="1">
    <location>
        <begin position="182"/>
        <end position="210"/>
    </location>
</feature>
<proteinExistence type="predicted"/>